<feature type="chain" id="PRO_5019482665" evidence="1">
    <location>
        <begin position="22"/>
        <end position="103"/>
    </location>
</feature>
<name>A0A437MHG0_9PROT</name>
<evidence type="ECO:0000313" key="2">
    <source>
        <dbReference type="EMBL" id="RVT97045.1"/>
    </source>
</evidence>
<sequence length="103" mass="10754">MNRFLMAAATAALMTSTAAFAEEAPRLSGDFASQHVDYSGVNRSNVVGGGYAMVTGVDEEGRPVIAYRDQATVQQGLNGIVPVVRNVGGRDHTVYVPAGALRG</sequence>
<dbReference type="RefSeq" id="WP_127787692.1">
    <property type="nucleotide sequence ID" value="NZ_SACL01000003.1"/>
</dbReference>
<evidence type="ECO:0000256" key="1">
    <source>
        <dbReference type="SAM" id="SignalP"/>
    </source>
</evidence>
<keyword evidence="3" id="KW-1185">Reference proteome</keyword>
<protein>
    <submittedName>
        <fullName evidence="2">Uncharacterized protein</fullName>
    </submittedName>
</protein>
<gene>
    <name evidence="2" type="ORF">EOD42_11680</name>
</gene>
<proteinExistence type="predicted"/>
<dbReference type="OrthoDB" id="9893667at2"/>
<feature type="signal peptide" evidence="1">
    <location>
        <begin position="1"/>
        <end position="21"/>
    </location>
</feature>
<dbReference type="AlphaFoldDB" id="A0A437MHG0"/>
<reference evidence="2 3" key="1">
    <citation type="submission" date="2019-01" db="EMBL/GenBank/DDBJ databases">
        <authorList>
            <person name="Chen W.-M."/>
        </authorList>
    </citation>
    <scope>NUCLEOTIDE SEQUENCE [LARGE SCALE GENOMIC DNA]</scope>
    <source>
        <strain evidence="2 3">CCP-6</strain>
    </source>
</reference>
<dbReference type="Proteomes" id="UP000282957">
    <property type="component" value="Unassembled WGS sequence"/>
</dbReference>
<keyword evidence="1" id="KW-0732">Signal</keyword>
<comment type="caution">
    <text evidence="2">The sequence shown here is derived from an EMBL/GenBank/DDBJ whole genome shotgun (WGS) entry which is preliminary data.</text>
</comment>
<dbReference type="EMBL" id="SACL01000003">
    <property type="protein sequence ID" value="RVT97045.1"/>
    <property type="molecule type" value="Genomic_DNA"/>
</dbReference>
<organism evidence="2 3">
    <name type="scientific">Rhodovarius crocodyli</name>
    <dbReference type="NCBI Taxonomy" id="1979269"/>
    <lineage>
        <taxon>Bacteria</taxon>
        <taxon>Pseudomonadati</taxon>
        <taxon>Pseudomonadota</taxon>
        <taxon>Alphaproteobacteria</taxon>
        <taxon>Acetobacterales</taxon>
        <taxon>Roseomonadaceae</taxon>
        <taxon>Rhodovarius</taxon>
    </lineage>
</organism>
<evidence type="ECO:0000313" key="3">
    <source>
        <dbReference type="Proteomes" id="UP000282957"/>
    </source>
</evidence>
<accession>A0A437MHG0</accession>